<name>A0ABN9X4P5_9DINO</name>
<dbReference type="Proteomes" id="UP001189429">
    <property type="component" value="Unassembled WGS sequence"/>
</dbReference>
<feature type="non-terminal residue" evidence="1">
    <location>
        <position position="335"/>
    </location>
</feature>
<protein>
    <submittedName>
        <fullName evidence="1">Uncharacterized protein</fullName>
    </submittedName>
</protein>
<proteinExistence type="predicted"/>
<feature type="non-terminal residue" evidence="1">
    <location>
        <position position="1"/>
    </location>
</feature>
<gene>
    <name evidence="1" type="ORF">PCOR1329_LOCUS73408</name>
</gene>
<accession>A0ABN9X4P5</accession>
<evidence type="ECO:0000313" key="1">
    <source>
        <dbReference type="EMBL" id="CAK0894338.1"/>
    </source>
</evidence>
<reference evidence="1" key="1">
    <citation type="submission" date="2023-10" db="EMBL/GenBank/DDBJ databases">
        <authorList>
            <person name="Chen Y."/>
            <person name="Shah S."/>
            <person name="Dougan E. K."/>
            <person name="Thang M."/>
            <person name="Chan C."/>
        </authorList>
    </citation>
    <scope>NUCLEOTIDE SEQUENCE [LARGE SCALE GENOMIC DNA]</scope>
</reference>
<evidence type="ECO:0000313" key="2">
    <source>
        <dbReference type="Proteomes" id="UP001189429"/>
    </source>
</evidence>
<comment type="caution">
    <text evidence="1">The sequence shown here is derived from an EMBL/GenBank/DDBJ whole genome shotgun (WGS) entry which is preliminary data.</text>
</comment>
<keyword evidence="2" id="KW-1185">Reference proteome</keyword>
<sequence>VAAAGQVTPKYTHVQLLGFNLFTVPGTSADGCFGNDATMERSCYLGSEEAGEDVKRRADIMIEAINNAFDSEHLDRSPTTLKVFTAPEFYWRGPHGAYRLDDPGTVQVFDKIGQALQNDLALPPPGSRAFCKLHPDSNGCFYEIPPVELLEKFGQKNTEILEDGIFEVGGVRIGAEICLDHAKGELCDALGPDGTVDLQLVVSAGMSIAAGPVCTKAGSPVFLSDGFAHTELSLNGFGGGRNSMTVPGGSKCYNVGIIYGADAIVGLQQWIADAIDALTGTGFGTRFAGAGTLPGGSAAFGKTGIRFRQISALGPDWLQKLTGFYNTASYHLASK</sequence>
<organism evidence="1 2">
    <name type="scientific">Prorocentrum cordatum</name>
    <dbReference type="NCBI Taxonomy" id="2364126"/>
    <lineage>
        <taxon>Eukaryota</taxon>
        <taxon>Sar</taxon>
        <taxon>Alveolata</taxon>
        <taxon>Dinophyceae</taxon>
        <taxon>Prorocentrales</taxon>
        <taxon>Prorocentraceae</taxon>
        <taxon>Prorocentrum</taxon>
    </lineage>
</organism>
<dbReference type="EMBL" id="CAUYUJ010019883">
    <property type="protein sequence ID" value="CAK0894338.1"/>
    <property type="molecule type" value="Genomic_DNA"/>
</dbReference>